<dbReference type="Pfam" id="PF13560">
    <property type="entry name" value="HTH_31"/>
    <property type="match status" value="1"/>
</dbReference>
<evidence type="ECO:0000313" key="3">
    <source>
        <dbReference type="Proteomes" id="UP000184501"/>
    </source>
</evidence>
<reference evidence="2 3" key="1">
    <citation type="submission" date="2016-11" db="EMBL/GenBank/DDBJ databases">
        <authorList>
            <person name="Jaros S."/>
            <person name="Januszkiewicz K."/>
            <person name="Wedrychowicz H."/>
        </authorList>
    </citation>
    <scope>NUCLEOTIDE SEQUENCE [LARGE SCALE GENOMIC DNA]</scope>
    <source>
        <strain evidence="2 3">DSM 44523</strain>
    </source>
</reference>
<proteinExistence type="predicted"/>
<organism evidence="2 3">
    <name type="scientific">Streptoalloteichus hindustanus</name>
    <dbReference type="NCBI Taxonomy" id="2017"/>
    <lineage>
        <taxon>Bacteria</taxon>
        <taxon>Bacillati</taxon>
        <taxon>Actinomycetota</taxon>
        <taxon>Actinomycetes</taxon>
        <taxon>Pseudonocardiales</taxon>
        <taxon>Pseudonocardiaceae</taxon>
        <taxon>Streptoalloteichus</taxon>
    </lineage>
</organism>
<dbReference type="STRING" id="2017.SAMN05444320_102631"/>
<dbReference type="AlphaFoldDB" id="A0A1M4Z8B8"/>
<feature type="domain" description="HTH cro/C1-type" evidence="1">
    <location>
        <begin position="15"/>
        <end position="70"/>
    </location>
</feature>
<dbReference type="Proteomes" id="UP000184501">
    <property type="component" value="Unassembled WGS sequence"/>
</dbReference>
<dbReference type="SMART" id="SM00530">
    <property type="entry name" value="HTH_XRE"/>
    <property type="match status" value="1"/>
</dbReference>
<accession>A0A1M4Z8B8</accession>
<name>A0A1M4Z8B8_STRHI</name>
<dbReference type="SUPFAM" id="SSF47413">
    <property type="entry name" value="lambda repressor-like DNA-binding domains"/>
    <property type="match status" value="1"/>
</dbReference>
<dbReference type="InterPro" id="IPR001387">
    <property type="entry name" value="Cro/C1-type_HTH"/>
</dbReference>
<evidence type="ECO:0000259" key="1">
    <source>
        <dbReference type="SMART" id="SM00530"/>
    </source>
</evidence>
<dbReference type="CDD" id="cd00093">
    <property type="entry name" value="HTH_XRE"/>
    <property type="match status" value="1"/>
</dbReference>
<protein>
    <submittedName>
        <fullName evidence="2">Helix-turn-helix domain-containing protein</fullName>
    </submittedName>
</protein>
<gene>
    <name evidence="2" type="ORF">SAMN05444320_102631</name>
</gene>
<dbReference type="Gene3D" id="1.10.260.40">
    <property type="entry name" value="lambda repressor-like DNA-binding domains"/>
    <property type="match status" value="1"/>
</dbReference>
<dbReference type="RefSeq" id="WP_073480834.1">
    <property type="nucleotide sequence ID" value="NZ_FQVN01000002.1"/>
</dbReference>
<dbReference type="Pfam" id="PF19054">
    <property type="entry name" value="DUF5753"/>
    <property type="match status" value="1"/>
</dbReference>
<dbReference type="OrthoDB" id="4285266at2"/>
<dbReference type="InterPro" id="IPR043917">
    <property type="entry name" value="DUF5753"/>
</dbReference>
<sequence>MAHNPTIQERMMAAELRRLRETTGHTGQRVADLIGFSLSKISRLESAKRGLKIEDVAALLTLYGIANPDREALLDLCRPSPAQGWCPAARELPGVHAHLESDATTVTVVDILTIPGPLQTEDYTRHLCDALRLTPEEATRRVACRRGRSTVLLGDQSPHATLLVGQDALHRVVGSREVMAAQYEYLLDLARRESVAFRVAPATAAVGVSGFVLCEYENQSPVVVLETPVAVVFADQAPETGYYRGVIEVLLDAALNPSDSTGYVAELLRRQRKGDL</sequence>
<evidence type="ECO:0000313" key="2">
    <source>
        <dbReference type="EMBL" id="SHF14002.1"/>
    </source>
</evidence>
<dbReference type="GO" id="GO:0003677">
    <property type="term" value="F:DNA binding"/>
    <property type="evidence" value="ECO:0007669"/>
    <property type="project" value="InterPro"/>
</dbReference>
<keyword evidence="3" id="KW-1185">Reference proteome</keyword>
<dbReference type="EMBL" id="FQVN01000002">
    <property type="protein sequence ID" value="SHF14002.1"/>
    <property type="molecule type" value="Genomic_DNA"/>
</dbReference>
<dbReference type="InterPro" id="IPR010982">
    <property type="entry name" value="Lambda_DNA-bd_dom_sf"/>
</dbReference>